<dbReference type="InterPro" id="IPR011042">
    <property type="entry name" value="6-blade_b-propeller_TolB-like"/>
</dbReference>
<gene>
    <name evidence="4" type="ORF">LSH36_91g02034</name>
</gene>
<comment type="caution">
    <text evidence="4">The sequence shown here is derived from an EMBL/GenBank/DDBJ whole genome shotgun (WGS) entry which is preliminary data.</text>
</comment>
<feature type="compositionally biased region" description="Low complexity" evidence="3">
    <location>
        <begin position="11"/>
        <end position="23"/>
    </location>
</feature>
<organism evidence="4 5">
    <name type="scientific">Paralvinella palmiformis</name>
    <dbReference type="NCBI Taxonomy" id="53620"/>
    <lineage>
        <taxon>Eukaryota</taxon>
        <taxon>Metazoa</taxon>
        <taxon>Spiralia</taxon>
        <taxon>Lophotrochozoa</taxon>
        <taxon>Annelida</taxon>
        <taxon>Polychaeta</taxon>
        <taxon>Sedentaria</taxon>
        <taxon>Canalipalpata</taxon>
        <taxon>Terebellida</taxon>
        <taxon>Terebelliformia</taxon>
        <taxon>Alvinellidae</taxon>
        <taxon>Paralvinella</taxon>
    </lineage>
</organism>
<evidence type="ECO:0000256" key="2">
    <source>
        <dbReference type="PROSITE-ProRule" id="PRU00504"/>
    </source>
</evidence>
<dbReference type="Gene3D" id="2.120.10.30">
    <property type="entry name" value="TolB, C-terminal domain"/>
    <property type="match status" value="2"/>
</dbReference>
<evidence type="ECO:0000256" key="1">
    <source>
        <dbReference type="ARBA" id="ARBA00022737"/>
    </source>
</evidence>
<feature type="repeat" description="NHL" evidence="2">
    <location>
        <begin position="416"/>
        <end position="447"/>
    </location>
</feature>
<dbReference type="SUPFAM" id="SSF63825">
    <property type="entry name" value="YWTD domain"/>
    <property type="match status" value="1"/>
</dbReference>
<feature type="compositionally biased region" description="Basic residues" evidence="3">
    <location>
        <begin position="1"/>
        <end position="10"/>
    </location>
</feature>
<evidence type="ECO:0000256" key="3">
    <source>
        <dbReference type="SAM" id="MobiDB-lite"/>
    </source>
</evidence>
<proteinExistence type="predicted"/>
<evidence type="ECO:0000313" key="4">
    <source>
        <dbReference type="EMBL" id="KAK2162795.1"/>
    </source>
</evidence>
<keyword evidence="5" id="KW-1185">Reference proteome</keyword>
<dbReference type="InterPro" id="IPR050952">
    <property type="entry name" value="TRIM-NHL_E3_ligases"/>
</dbReference>
<dbReference type="Pfam" id="PF01436">
    <property type="entry name" value="NHL"/>
    <property type="match status" value="1"/>
</dbReference>
<sequence>MGSNSSKRRNFSSFDEASSEASSRTNSLVKKKKRQRKKNIDAVSITSVESRTSSIDVSYVPNGRITNGRKADEKIPNLNGNIPNGKVSSEGVTCEKITEKTLDRNGDKLSIKSICDDPELLCASDNRSDCSSGNVDSCKVDCNDNKLKCTNVDSGCLLEPNLDDGIEKVPDVSLHPDSGAGYNGGGALPKRGSAQDTLTRLMKNGFGTGKKSSLQLFFECSRDDTKKKLSQLCDVAFLPSGHVALSTSAVGKSGLQVYPLTDPGQPATVLGGSCLAAPRGICVGASDCIAVTDWNDRTVSFLTIEGEYINSWKTNKFQHPGGIAINRDGRYIVADITRKEAAIGLYTPYGKLLRRFGTDVFDWPWYVAVDHKNRILVSERKSSVVSVFDDVGHFLFKFGGSETPGTSGKSVRVEEQLNSPGGITVDSQDNILVADTDNYRVGLFSPDGLFIKTMVTMRSSRPISLCYDDGHLAVITDNDLRVYKTYADKTSL</sequence>
<dbReference type="EMBL" id="JAODUP010000091">
    <property type="protein sequence ID" value="KAK2162795.1"/>
    <property type="molecule type" value="Genomic_DNA"/>
</dbReference>
<dbReference type="AlphaFoldDB" id="A0AAD9K2L5"/>
<dbReference type="GO" id="GO:0043161">
    <property type="term" value="P:proteasome-mediated ubiquitin-dependent protein catabolic process"/>
    <property type="evidence" value="ECO:0007669"/>
    <property type="project" value="TreeGrafter"/>
</dbReference>
<dbReference type="GO" id="GO:0061630">
    <property type="term" value="F:ubiquitin protein ligase activity"/>
    <property type="evidence" value="ECO:0007669"/>
    <property type="project" value="TreeGrafter"/>
</dbReference>
<feature type="region of interest" description="Disordered" evidence="3">
    <location>
        <begin position="1"/>
        <end position="39"/>
    </location>
</feature>
<dbReference type="PROSITE" id="PS51125">
    <property type="entry name" value="NHL"/>
    <property type="match status" value="1"/>
</dbReference>
<evidence type="ECO:0000313" key="5">
    <source>
        <dbReference type="Proteomes" id="UP001208570"/>
    </source>
</evidence>
<dbReference type="CDD" id="cd05819">
    <property type="entry name" value="NHL"/>
    <property type="match status" value="1"/>
</dbReference>
<reference evidence="4" key="1">
    <citation type="journal article" date="2023" name="Mol. Biol. Evol.">
        <title>Third-Generation Sequencing Reveals the Adaptive Role of the Epigenome in Three Deep-Sea Polychaetes.</title>
        <authorList>
            <person name="Perez M."/>
            <person name="Aroh O."/>
            <person name="Sun Y."/>
            <person name="Lan Y."/>
            <person name="Juniper S.K."/>
            <person name="Young C.R."/>
            <person name="Angers B."/>
            <person name="Qian P.Y."/>
        </authorList>
    </citation>
    <scope>NUCLEOTIDE SEQUENCE</scope>
    <source>
        <strain evidence="4">P08H-3</strain>
    </source>
</reference>
<accession>A0AAD9K2L5</accession>
<dbReference type="GO" id="GO:0000209">
    <property type="term" value="P:protein polyubiquitination"/>
    <property type="evidence" value="ECO:0007669"/>
    <property type="project" value="TreeGrafter"/>
</dbReference>
<dbReference type="InterPro" id="IPR001258">
    <property type="entry name" value="NHL_repeat"/>
</dbReference>
<name>A0AAD9K2L5_9ANNE</name>
<dbReference type="GO" id="GO:0008270">
    <property type="term" value="F:zinc ion binding"/>
    <property type="evidence" value="ECO:0007669"/>
    <property type="project" value="UniProtKB-KW"/>
</dbReference>
<dbReference type="PANTHER" id="PTHR24104">
    <property type="entry name" value="E3 UBIQUITIN-PROTEIN LIGASE NHLRC1-RELATED"/>
    <property type="match status" value="1"/>
</dbReference>
<dbReference type="PANTHER" id="PTHR24104:SF25">
    <property type="entry name" value="PROTEIN LIN-41"/>
    <property type="match status" value="1"/>
</dbReference>
<protein>
    <submittedName>
        <fullName evidence="4">Uncharacterized protein</fullName>
    </submittedName>
</protein>
<dbReference type="Proteomes" id="UP001208570">
    <property type="component" value="Unassembled WGS sequence"/>
</dbReference>
<keyword evidence="1" id="KW-0677">Repeat</keyword>